<proteinExistence type="predicted"/>
<dbReference type="InterPro" id="IPR014044">
    <property type="entry name" value="CAP_dom"/>
</dbReference>
<dbReference type="PANTHER" id="PTHR31157:SF1">
    <property type="entry name" value="SCP DOMAIN-CONTAINING PROTEIN"/>
    <property type="match status" value="1"/>
</dbReference>
<name>M7N8A8_9BACT</name>
<comment type="caution">
    <text evidence="3">The sequence shown here is derived from an EMBL/GenBank/DDBJ whole genome shotgun (WGS) entry which is preliminary data.</text>
</comment>
<dbReference type="CDD" id="cd05379">
    <property type="entry name" value="CAP_bacterial"/>
    <property type="match status" value="1"/>
</dbReference>
<evidence type="ECO:0000313" key="3">
    <source>
        <dbReference type="EMBL" id="EMR03497.1"/>
    </source>
</evidence>
<dbReference type="SUPFAM" id="SSF55797">
    <property type="entry name" value="PR-1-like"/>
    <property type="match status" value="1"/>
</dbReference>
<gene>
    <name evidence="3" type="ORF">ADICEAN_01346</name>
</gene>
<dbReference type="AlphaFoldDB" id="M7N8A8"/>
<reference evidence="3 4" key="1">
    <citation type="journal article" date="2013" name="Genome Announc.">
        <title>Draft Genome Sequence of Cesiribacter andamanensis Strain AMV16T, Isolated from a Soil Sample from a Mud Volcano in the Andaman Islands, India.</title>
        <authorList>
            <person name="Shivaji S."/>
            <person name="Ara S."/>
            <person name="Begum Z."/>
            <person name="Srinivas T.N."/>
            <person name="Singh A."/>
            <person name="Kumar Pinnaka A."/>
        </authorList>
    </citation>
    <scope>NUCLEOTIDE SEQUENCE [LARGE SCALE GENOMIC DNA]</scope>
    <source>
        <strain evidence="3 4">AMV16</strain>
    </source>
</reference>
<dbReference type="PANTHER" id="PTHR31157">
    <property type="entry name" value="SCP DOMAIN-CONTAINING PROTEIN"/>
    <property type="match status" value="1"/>
</dbReference>
<dbReference type="OrthoDB" id="632640at2"/>
<evidence type="ECO:0000259" key="2">
    <source>
        <dbReference type="Pfam" id="PF00188"/>
    </source>
</evidence>
<feature type="signal peptide" evidence="1">
    <location>
        <begin position="1"/>
        <end position="25"/>
    </location>
</feature>
<dbReference type="Pfam" id="PF00188">
    <property type="entry name" value="CAP"/>
    <property type="match status" value="1"/>
</dbReference>
<keyword evidence="1" id="KW-0732">Signal</keyword>
<evidence type="ECO:0000313" key="4">
    <source>
        <dbReference type="Proteomes" id="UP000011910"/>
    </source>
</evidence>
<dbReference type="EMBL" id="AODQ01000024">
    <property type="protein sequence ID" value="EMR03497.1"/>
    <property type="molecule type" value="Genomic_DNA"/>
</dbReference>
<organism evidence="3 4">
    <name type="scientific">Cesiribacter andamanensis AMV16</name>
    <dbReference type="NCBI Taxonomy" id="1279009"/>
    <lineage>
        <taxon>Bacteria</taxon>
        <taxon>Pseudomonadati</taxon>
        <taxon>Bacteroidota</taxon>
        <taxon>Cytophagia</taxon>
        <taxon>Cytophagales</taxon>
        <taxon>Cesiribacteraceae</taxon>
        <taxon>Cesiribacter</taxon>
    </lineage>
</organism>
<dbReference type="STRING" id="1279009.ADICEAN_01346"/>
<feature type="chain" id="PRO_5004082148" evidence="1">
    <location>
        <begin position="26"/>
        <end position="189"/>
    </location>
</feature>
<feature type="domain" description="SCP" evidence="2">
    <location>
        <begin position="43"/>
        <end position="182"/>
    </location>
</feature>
<evidence type="ECO:0000256" key="1">
    <source>
        <dbReference type="SAM" id="SignalP"/>
    </source>
</evidence>
<dbReference type="RefSeq" id="WP_009194746.1">
    <property type="nucleotide sequence ID" value="NZ_AODQ01000024.1"/>
</dbReference>
<keyword evidence="4" id="KW-1185">Reference proteome</keyword>
<protein>
    <submittedName>
        <fullName evidence="3">Cysteine-rich secretory protein family protein</fullName>
    </submittedName>
</protein>
<dbReference type="Gene3D" id="3.40.33.10">
    <property type="entry name" value="CAP"/>
    <property type="match status" value="1"/>
</dbReference>
<dbReference type="Proteomes" id="UP000011910">
    <property type="component" value="Unassembled WGS sequence"/>
</dbReference>
<dbReference type="eggNOG" id="COG2340">
    <property type="taxonomic scope" value="Bacteria"/>
</dbReference>
<dbReference type="InterPro" id="IPR035940">
    <property type="entry name" value="CAP_sf"/>
</dbReference>
<sequence>MKGRVVHLFLAAALLFLGHAATAQHQPLDPQKFNAKLLEKLILQRIDSLRKAHKKPAFAQDAILQKAAADHATFLAKKGELTHFQEKGKRYNPQDRVLFYGGKGYYAGENAAEHPVQVLLHKLPGQRFDRVKTYQQSAELFVLQWATSKPHMENLMRTEYALTGLAVSLDKKSGRIYAVQVFSPRPEAQ</sequence>
<accession>M7N8A8</accession>